<keyword evidence="4 6" id="KW-1133">Transmembrane helix</keyword>
<dbReference type="GO" id="GO:0005886">
    <property type="term" value="C:plasma membrane"/>
    <property type="evidence" value="ECO:0007669"/>
    <property type="project" value="UniProtKB-SubCell"/>
</dbReference>
<dbReference type="PANTHER" id="PTHR30250">
    <property type="entry name" value="PST FAMILY PREDICTED COLANIC ACID TRANSPORTER"/>
    <property type="match status" value="1"/>
</dbReference>
<keyword evidence="2" id="KW-1003">Cell membrane</keyword>
<evidence type="ECO:0000256" key="3">
    <source>
        <dbReference type="ARBA" id="ARBA00022692"/>
    </source>
</evidence>
<proteinExistence type="predicted"/>
<feature type="transmembrane region" description="Helical" evidence="6">
    <location>
        <begin position="384"/>
        <end position="405"/>
    </location>
</feature>
<evidence type="ECO:0000313" key="7">
    <source>
        <dbReference type="EMBL" id="CAB3711536.1"/>
    </source>
</evidence>
<accession>A0A6J5BMU8</accession>
<feature type="transmembrane region" description="Helical" evidence="6">
    <location>
        <begin position="141"/>
        <end position="163"/>
    </location>
</feature>
<dbReference type="PANTHER" id="PTHR30250:SF26">
    <property type="entry name" value="PSMA PROTEIN"/>
    <property type="match status" value="1"/>
</dbReference>
<dbReference type="Pfam" id="PF01943">
    <property type="entry name" value="Polysacc_synt"/>
    <property type="match status" value="1"/>
</dbReference>
<evidence type="ECO:0000256" key="6">
    <source>
        <dbReference type="SAM" id="Phobius"/>
    </source>
</evidence>
<feature type="transmembrane region" description="Helical" evidence="6">
    <location>
        <begin position="175"/>
        <end position="196"/>
    </location>
</feature>
<reference evidence="7 8" key="1">
    <citation type="submission" date="2020-04" db="EMBL/GenBank/DDBJ databases">
        <authorList>
            <person name="De Canck E."/>
        </authorList>
    </citation>
    <scope>NUCLEOTIDE SEQUENCE [LARGE SCALE GENOMIC DNA]</scope>
    <source>
        <strain evidence="7 8">LMG 22037</strain>
    </source>
</reference>
<feature type="transmembrane region" description="Helical" evidence="6">
    <location>
        <begin position="114"/>
        <end position="135"/>
    </location>
</feature>
<feature type="transmembrane region" description="Helical" evidence="6">
    <location>
        <begin position="234"/>
        <end position="258"/>
    </location>
</feature>
<comment type="subcellular location">
    <subcellularLocation>
        <location evidence="1">Cell membrane</location>
        <topology evidence="1">Multi-pass membrane protein</topology>
    </subcellularLocation>
</comment>
<dbReference type="InterPro" id="IPR002797">
    <property type="entry name" value="Polysacc_synth"/>
</dbReference>
<evidence type="ECO:0000256" key="2">
    <source>
        <dbReference type="ARBA" id="ARBA00022475"/>
    </source>
</evidence>
<feature type="transmembrane region" description="Helical" evidence="6">
    <location>
        <begin position="411"/>
        <end position="432"/>
    </location>
</feature>
<keyword evidence="5 6" id="KW-0472">Membrane</keyword>
<evidence type="ECO:0000313" key="8">
    <source>
        <dbReference type="Proteomes" id="UP000494249"/>
    </source>
</evidence>
<feature type="transmembrane region" description="Helical" evidence="6">
    <location>
        <begin position="45"/>
        <end position="63"/>
    </location>
</feature>
<feature type="transmembrane region" description="Helical" evidence="6">
    <location>
        <begin position="202"/>
        <end position="222"/>
    </location>
</feature>
<name>A0A6J5BMU8_9BURK</name>
<sequence length="438" mass="47991">MANEADELPQSAWASACRMLTLKRFANPDVTRAFANIVWLGLERLTQIGVAIAISGLLARYFGPDTFGKWQYANTLLLVLSPITWVCGAEILVPTIVARPPAQLGTVLGSAFTLRFSVSVAALLLTWLGIALGFFDPLVGAMLAGLAVTMLFREPFVGVINAWLQSMTYSKPQLLTSMSTAVLKAGLVYLLVRAAAEPWRFGWLWALESAAIGSVLVVYYIRRHGGKLGWHFDRALFTHFASAGTVFWLGLICMYLFLKLDRLMLERAISFADLGRYSAAQQLNENWITLALMLAQTIAPAFVYRVQQAAQLRRNVLRLTAMTAALMISGALVLDLLAGFIIRRVFGPGFEGAIEIFRWAVWLSVPAGIEAIGNLVVLKYQAKFVLLFKWLFALGVAFVVNLLAIPRLGAYGALAGLAGGYLAAAAVNIYYIRFKLSP</sequence>
<dbReference type="AlphaFoldDB" id="A0A6J5BMU8"/>
<evidence type="ECO:0000256" key="5">
    <source>
        <dbReference type="ARBA" id="ARBA00023136"/>
    </source>
</evidence>
<feature type="transmembrane region" description="Helical" evidence="6">
    <location>
        <begin position="316"/>
        <end position="341"/>
    </location>
</feature>
<dbReference type="EMBL" id="CADIKB010000021">
    <property type="protein sequence ID" value="CAB3711536.1"/>
    <property type="molecule type" value="Genomic_DNA"/>
</dbReference>
<gene>
    <name evidence="7" type="ORF">LMG22037_04091</name>
</gene>
<feature type="transmembrane region" description="Helical" evidence="6">
    <location>
        <begin position="356"/>
        <end position="377"/>
    </location>
</feature>
<dbReference type="Proteomes" id="UP000494249">
    <property type="component" value="Unassembled WGS sequence"/>
</dbReference>
<evidence type="ECO:0000256" key="1">
    <source>
        <dbReference type="ARBA" id="ARBA00004651"/>
    </source>
</evidence>
<protein>
    <recommendedName>
        <fullName evidence="9">Polysaccharide biosynthesis protein C-terminal domain-containing protein</fullName>
    </recommendedName>
</protein>
<evidence type="ECO:0000256" key="4">
    <source>
        <dbReference type="ARBA" id="ARBA00022989"/>
    </source>
</evidence>
<evidence type="ECO:0008006" key="9">
    <source>
        <dbReference type="Google" id="ProtNLM"/>
    </source>
</evidence>
<dbReference type="InterPro" id="IPR050833">
    <property type="entry name" value="Poly_Biosynth_Transport"/>
</dbReference>
<feature type="transmembrane region" description="Helical" evidence="6">
    <location>
        <begin position="75"/>
        <end position="93"/>
    </location>
</feature>
<organism evidence="7 8">
    <name type="scientific">Paraburkholderia phenoliruptrix</name>
    <dbReference type="NCBI Taxonomy" id="252970"/>
    <lineage>
        <taxon>Bacteria</taxon>
        <taxon>Pseudomonadati</taxon>
        <taxon>Pseudomonadota</taxon>
        <taxon>Betaproteobacteria</taxon>
        <taxon>Burkholderiales</taxon>
        <taxon>Burkholderiaceae</taxon>
        <taxon>Paraburkholderia</taxon>
    </lineage>
</organism>
<keyword evidence="3 6" id="KW-0812">Transmembrane</keyword>